<dbReference type="GO" id="GO:0016747">
    <property type="term" value="F:acyltransferase activity, transferring groups other than amino-acyl groups"/>
    <property type="evidence" value="ECO:0007669"/>
    <property type="project" value="InterPro"/>
</dbReference>
<dbReference type="AlphaFoldDB" id="A0AAD7ULH9"/>
<accession>A0AAD7ULH9</accession>
<dbReference type="InterPro" id="IPR016181">
    <property type="entry name" value="Acyl_CoA_acyltransferase"/>
</dbReference>
<dbReference type="Gene3D" id="3.40.630.30">
    <property type="match status" value="1"/>
</dbReference>
<dbReference type="Proteomes" id="UP001230188">
    <property type="component" value="Unassembled WGS sequence"/>
</dbReference>
<evidence type="ECO:0000313" key="2">
    <source>
        <dbReference type="EMBL" id="KAJ8608813.1"/>
    </source>
</evidence>
<keyword evidence="3" id="KW-1185">Reference proteome</keyword>
<gene>
    <name evidence="2" type="ORF">CTAYLR_009359</name>
</gene>
<protein>
    <recommendedName>
        <fullName evidence="1">N-acetyltransferase domain-containing protein</fullName>
    </recommendedName>
</protein>
<name>A0AAD7ULH9_9STRA</name>
<dbReference type="Pfam" id="PF13302">
    <property type="entry name" value="Acetyltransf_3"/>
    <property type="match status" value="1"/>
</dbReference>
<dbReference type="SUPFAM" id="SSF55729">
    <property type="entry name" value="Acyl-CoA N-acyltransferases (Nat)"/>
    <property type="match status" value="1"/>
</dbReference>
<evidence type="ECO:0000259" key="1">
    <source>
        <dbReference type="PROSITE" id="PS51186"/>
    </source>
</evidence>
<proteinExistence type="predicted"/>
<feature type="domain" description="N-acetyltransferase" evidence="1">
    <location>
        <begin position="135"/>
        <end position="279"/>
    </location>
</feature>
<dbReference type="EMBL" id="JAQMWT010000158">
    <property type="protein sequence ID" value="KAJ8608813.1"/>
    <property type="molecule type" value="Genomic_DNA"/>
</dbReference>
<organism evidence="2 3">
    <name type="scientific">Chrysophaeum taylorii</name>
    <dbReference type="NCBI Taxonomy" id="2483200"/>
    <lineage>
        <taxon>Eukaryota</taxon>
        <taxon>Sar</taxon>
        <taxon>Stramenopiles</taxon>
        <taxon>Ochrophyta</taxon>
        <taxon>Pelagophyceae</taxon>
        <taxon>Pelagomonadales</taxon>
        <taxon>Pelagomonadaceae</taxon>
        <taxon>Chrysophaeum</taxon>
    </lineage>
</organism>
<sequence length="282" mass="31568">MMMTIVGFVVAVGAGLALAALGTHCFRMTARHGLVNALAKSAARKGSWTASSYHFVAMVSAGLLMRNKNISLMERGRRLRNIYGRYVRRTGERHDDARKRELREAAAKAKTVLTESRRLEYHWPSRDRDADVHALHNDAMTMLPHLETLYGLSMDAVEERRDKHRAEHGETSCFMDIVAKDTGAFVGSCGFRSFVDGGIAEWGIIVSKPWQRKGVCCEAFDATALYAYAVLGSLELKASTLEANEPMRAFLTKRGLEHTGRFVDEGREWLEYTMKLSRPPAL</sequence>
<dbReference type="PROSITE" id="PS51186">
    <property type="entry name" value="GNAT"/>
    <property type="match status" value="1"/>
</dbReference>
<reference evidence="2" key="1">
    <citation type="submission" date="2023-01" db="EMBL/GenBank/DDBJ databases">
        <title>Metagenome sequencing of chrysophaentin producing Chrysophaeum taylorii.</title>
        <authorList>
            <person name="Davison J."/>
            <person name="Bewley C."/>
        </authorList>
    </citation>
    <scope>NUCLEOTIDE SEQUENCE</scope>
    <source>
        <strain evidence="2">NIES-1699</strain>
    </source>
</reference>
<evidence type="ECO:0000313" key="3">
    <source>
        <dbReference type="Proteomes" id="UP001230188"/>
    </source>
</evidence>
<dbReference type="InterPro" id="IPR000182">
    <property type="entry name" value="GNAT_dom"/>
</dbReference>
<comment type="caution">
    <text evidence="2">The sequence shown here is derived from an EMBL/GenBank/DDBJ whole genome shotgun (WGS) entry which is preliminary data.</text>
</comment>